<evidence type="ECO:0000256" key="1">
    <source>
        <dbReference type="SAM" id="MobiDB-lite"/>
    </source>
</evidence>
<sequence length="608" mass="68087">MRIDSSQTQKEETCQRYTCSSSGTQSRRSRILPPMSLANKKCKVDVERTLAAIINKCFSGKTSSNERLRKSIIEILWGEEVQEYGRAIPNTMLTKEIKKSKAYKAFIDYFTGVIPPKKTRGLRLKNKKKQAADTMQAIKASKMVSRSLPHTRGSSKGAGVLDEVKGSSEAKVDSAIDWGSKNESDYSEEDRVDNKLNDYLLIKKKRSKMMTMLIEALILKRLMIKMRMMNDAAKADANKTEEVKGADTQARIEVAKVDQAKDTNCTDVEIHSLLDIQIQKEVPQIQSPTLLNVPVSVIPKQPVPDLSLALTSKTHVLTVHPPRLPVTAISSVQHQLAPIPTPPNSTNNNFTILTMIRSQVPSVVNEYLGSSLGDSLQKAYEKHHAYKALYDALIKSLFVDEYDMDQAAGAMGESALFKRKHDDQDEDPTAGSDQGKDKKRPRKNTQPSKKSFASKESTKGNTPPKTSKSGKSHPRTPLKVILLLKLLNLENIVDEMGNTDEQPNGEAVPNTDNALKNDWFKQPLRPPTLDLEWNKCQVIDDQLEKTWFNDLVSAQKDPLIFDELIATPIDFSEFTMNHLKLYKITKVDLVGPFYNLLKGTCQSSIELE</sequence>
<protein>
    <submittedName>
        <fullName evidence="2">Uncharacterized protein</fullName>
    </submittedName>
</protein>
<accession>A0A699HKI4</accession>
<comment type="caution">
    <text evidence="2">The sequence shown here is derived from an EMBL/GenBank/DDBJ whole genome shotgun (WGS) entry which is preliminary data.</text>
</comment>
<evidence type="ECO:0000313" key="2">
    <source>
        <dbReference type="EMBL" id="GEX98145.1"/>
    </source>
</evidence>
<gene>
    <name evidence="2" type="ORF">Tci_370120</name>
</gene>
<feature type="region of interest" description="Disordered" evidence="1">
    <location>
        <begin position="142"/>
        <end position="165"/>
    </location>
</feature>
<name>A0A699HKI4_TANCI</name>
<feature type="compositionally biased region" description="Polar residues" evidence="1">
    <location>
        <begin position="444"/>
        <end position="467"/>
    </location>
</feature>
<proteinExistence type="predicted"/>
<reference evidence="2" key="1">
    <citation type="journal article" date="2019" name="Sci. Rep.">
        <title>Draft genome of Tanacetum cinerariifolium, the natural source of mosquito coil.</title>
        <authorList>
            <person name="Yamashiro T."/>
            <person name="Shiraishi A."/>
            <person name="Satake H."/>
            <person name="Nakayama K."/>
        </authorList>
    </citation>
    <scope>NUCLEOTIDE SEQUENCE</scope>
</reference>
<dbReference type="EMBL" id="BKCJ010143278">
    <property type="protein sequence ID" value="GEX98145.1"/>
    <property type="molecule type" value="Genomic_DNA"/>
</dbReference>
<feature type="region of interest" description="Disordered" evidence="1">
    <location>
        <begin position="418"/>
        <end position="474"/>
    </location>
</feature>
<dbReference type="AlphaFoldDB" id="A0A699HKI4"/>
<organism evidence="2">
    <name type="scientific">Tanacetum cinerariifolium</name>
    <name type="common">Dalmatian daisy</name>
    <name type="synonym">Chrysanthemum cinerariifolium</name>
    <dbReference type="NCBI Taxonomy" id="118510"/>
    <lineage>
        <taxon>Eukaryota</taxon>
        <taxon>Viridiplantae</taxon>
        <taxon>Streptophyta</taxon>
        <taxon>Embryophyta</taxon>
        <taxon>Tracheophyta</taxon>
        <taxon>Spermatophyta</taxon>
        <taxon>Magnoliopsida</taxon>
        <taxon>eudicotyledons</taxon>
        <taxon>Gunneridae</taxon>
        <taxon>Pentapetalae</taxon>
        <taxon>asterids</taxon>
        <taxon>campanulids</taxon>
        <taxon>Asterales</taxon>
        <taxon>Asteraceae</taxon>
        <taxon>Asteroideae</taxon>
        <taxon>Anthemideae</taxon>
        <taxon>Anthemidinae</taxon>
        <taxon>Tanacetum</taxon>
    </lineage>
</organism>